<evidence type="ECO:0000256" key="3">
    <source>
        <dbReference type="ARBA" id="ARBA00022525"/>
    </source>
</evidence>
<dbReference type="InterPro" id="IPR029034">
    <property type="entry name" value="Cystine-knot_cytokine"/>
</dbReference>
<evidence type="ECO:0000256" key="6">
    <source>
        <dbReference type="ARBA" id="ARBA00023157"/>
    </source>
</evidence>
<dbReference type="PANTHER" id="PTHR11848">
    <property type="entry name" value="TGF-BETA FAMILY"/>
    <property type="match status" value="1"/>
</dbReference>
<keyword evidence="5 8" id="KW-0339">Growth factor</keyword>
<dbReference type="PROSITE" id="PS00250">
    <property type="entry name" value="TGF_BETA_1"/>
    <property type="match status" value="1"/>
</dbReference>
<evidence type="ECO:0000256" key="5">
    <source>
        <dbReference type="ARBA" id="ARBA00023030"/>
    </source>
</evidence>
<feature type="region of interest" description="Disordered" evidence="9">
    <location>
        <begin position="13"/>
        <end position="45"/>
    </location>
</feature>
<dbReference type="Ensembl" id="ENSCMIT00000008050.1">
    <property type="protein sequence ID" value="ENSCMIP00000007822.1"/>
    <property type="gene ID" value="ENSCMIG00000004240.1"/>
</dbReference>
<gene>
    <name evidence="11" type="primary">LOC103185887</name>
</gene>
<dbReference type="InterPro" id="IPR001839">
    <property type="entry name" value="TGF-b_C"/>
</dbReference>
<evidence type="ECO:0000256" key="4">
    <source>
        <dbReference type="ARBA" id="ARBA00022729"/>
    </source>
</evidence>
<feature type="domain" description="TGF-beta family profile" evidence="10">
    <location>
        <begin position="279"/>
        <end position="391"/>
    </location>
</feature>
<evidence type="ECO:0000256" key="8">
    <source>
        <dbReference type="RuleBase" id="RU000354"/>
    </source>
</evidence>
<evidence type="ECO:0000256" key="2">
    <source>
        <dbReference type="ARBA" id="ARBA00006656"/>
    </source>
</evidence>
<dbReference type="PROSITE" id="PS51362">
    <property type="entry name" value="TGF_BETA_2"/>
    <property type="match status" value="1"/>
</dbReference>
<dbReference type="SMART" id="SM00204">
    <property type="entry name" value="TGFB"/>
    <property type="match status" value="1"/>
</dbReference>
<evidence type="ECO:0000313" key="12">
    <source>
        <dbReference type="Proteomes" id="UP000314986"/>
    </source>
</evidence>
<evidence type="ECO:0000259" key="10">
    <source>
        <dbReference type="PROSITE" id="PS51362"/>
    </source>
</evidence>
<reference evidence="11" key="5">
    <citation type="submission" date="2025-09" db="UniProtKB">
        <authorList>
            <consortium name="Ensembl"/>
        </authorList>
    </citation>
    <scope>IDENTIFICATION</scope>
</reference>
<keyword evidence="12" id="KW-1185">Reference proteome</keyword>
<dbReference type="CDD" id="cd19401">
    <property type="entry name" value="TGF_beta_BMP10"/>
    <property type="match status" value="1"/>
</dbReference>
<evidence type="ECO:0000256" key="9">
    <source>
        <dbReference type="SAM" id="MobiDB-lite"/>
    </source>
</evidence>
<organism evidence="11 12">
    <name type="scientific">Callorhinchus milii</name>
    <name type="common">Ghost shark</name>
    <dbReference type="NCBI Taxonomy" id="7868"/>
    <lineage>
        <taxon>Eukaryota</taxon>
        <taxon>Metazoa</taxon>
        <taxon>Chordata</taxon>
        <taxon>Craniata</taxon>
        <taxon>Vertebrata</taxon>
        <taxon>Chondrichthyes</taxon>
        <taxon>Holocephali</taxon>
        <taxon>Chimaeriformes</taxon>
        <taxon>Callorhinchidae</taxon>
        <taxon>Callorhinchus</taxon>
    </lineage>
</organism>
<sequence>GGSDGVGHLVGSGLLGEGGFGAPERGAPRGPTPSGGPAHEDPVRADPPQFMIDLYNRFAADRSSAPSSNIVRSFVNEEVGPTTFLLRKHTLLFNVSVPHHEEVVMAELRLSTYVERDRRLYEGVDRKVAVYEADEGVEGVEPGGARLSILVSKRIGGQDSGWEAFDVTEAIRRWAKSYTTTHALEVHIESVEGGSRQVGALGLGLGPNPESRNVPLLVVFSDDRKRGRREASGEVKEMIFHEQELVLEELVERSSVRGGRDEDLIQAQANMLPDDSTSRTRRNAESNYCKRVPLHVDFTEIRWDSWIIAPKDYEAYECKGVCYFPLTNHVTPTKHAIIQTLVNRSNPKKASRACCVPTKLDPISVLYRDSAGVVTYKYKYEDMVVAECGCR</sequence>
<keyword evidence="7" id="KW-0325">Glycoprotein</keyword>
<dbReference type="InterPro" id="IPR015615">
    <property type="entry name" value="TGF-beta-rel"/>
</dbReference>
<dbReference type="PANTHER" id="PTHR11848:SF307">
    <property type="entry name" value="BONE MORPHOGENETIC PROTEIN 10"/>
    <property type="match status" value="1"/>
</dbReference>
<reference evidence="11" key="4">
    <citation type="submission" date="2025-08" db="UniProtKB">
        <authorList>
            <consortium name="Ensembl"/>
        </authorList>
    </citation>
    <scope>IDENTIFICATION</scope>
</reference>
<dbReference type="Proteomes" id="UP000314986">
    <property type="component" value="Unassembled WGS sequence"/>
</dbReference>
<reference evidence="12" key="1">
    <citation type="journal article" date="2006" name="Science">
        <title>Ancient noncoding elements conserved in the human genome.</title>
        <authorList>
            <person name="Venkatesh B."/>
            <person name="Kirkness E.F."/>
            <person name="Loh Y.H."/>
            <person name="Halpern A.L."/>
            <person name="Lee A.P."/>
            <person name="Johnson J."/>
            <person name="Dandona N."/>
            <person name="Viswanathan L.D."/>
            <person name="Tay A."/>
            <person name="Venter J.C."/>
            <person name="Strausberg R.L."/>
            <person name="Brenner S."/>
        </authorList>
    </citation>
    <scope>NUCLEOTIDE SEQUENCE [LARGE SCALE GENOMIC DNA]</scope>
</reference>
<dbReference type="FunFam" id="2.10.90.10:FF:000001">
    <property type="entry name" value="Bone morphogenetic protein 4"/>
    <property type="match status" value="1"/>
</dbReference>
<evidence type="ECO:0000256" key="1">
    <source>
        <dbReference type="ARBA" id="ARBA00004613"/>
    </source>
</evidence>
<name>A0A4W3GXX6_CALMI</name>
<evidence type="ECO:0000313" key="11">
    <source>
        <dbReference type="Ensembl" id="ENSCMIP00000007822.1"/>
    </source>
</evidence>
<dbReference type="Gene3D" id="2.10.90.10">
    <property type="entry name" value="Cystine-knot cytokines"/>
    <property type="match status" value="1"/>
</dbReference>
<comment type="subcellular location">
    <subcellularLocation>
        <location evidence="1">Secreted</location>
    </subcellularLocation>
</comment>
<keyword evidence="3" id="KW-0964">Secreted</keyword>
<dbReference type="InterPro" id="IPR001111">
    <property type="entry name" value="TGF-b_propeptide"/>
</dbReference>
<dbReference type="AlphaFoldDB" id="A0A4W3GXX6"/>
<dbReference type="SUPFAM" id="SSF57501">
    <property type="entry name" value="Cystine-knot cytokines"/>
    <property type="match status" value="1"/>
</dbReference>
<comment type="similarity">
    <text evidence="2 8">Belongs to the TGF-beta family.</text>
</comment>
<dbReference type="Gene3D" id="2.60.120.970">
    <property type="match status" value="1"/>
</dbReference>
<protein>
    <recommendedName>
        <fullName evidence="10">TGF-beta family profile domain-containing protein</fullName>
    </recommendedName>
</protein>
<keyword evidence="6" id="KW-1015">Disulfide bond</keyword>
<evidence type="ECO:0000256" key="7">
    <source>
        <dbReference type="ARBA" id="ARBA00023180"/>
    </source>
</evidence>
<dbReference type="GeneTree" id="ENSGT00940000156279"/>
<dbReference type="Pfam" id="PF00019">
    <property type="entry name" value="TGF_beta"/>
    <property type="match status" value="1"/>
</dbReference>
<dbReference type="GO" id="GO:0008083">
    <property type="term" value="F:growth factor activity"/>
    <property type="evidence" value="ECO:0007669"/>
    <property type="project" value="UniProtKB-KW"/>
</dbReference>
<accession>A0A4W3GXX6</accession>
<reference evidence="12" key="3">
    <citation type="journal article" date="2014" name="Nature">
        <title>Elephant shark genome provides unique insights into gnathostome evolution.</title>
        <authorList>
            <consortium name="International Elephant Shark Genome Sequencing Consortium"/>
            <person name="Venkatesh B."/>
            <person name="Lee A.P."/>
            <person name="Ravi V."/>
            <person name="Maurya A.K."/>
            <person name="Lian M.M."/>
            <person name="Swann J.B."/>
            <person name="Ohta Y."/>
            <person name="Flajnik M.F."/>
            <person name="Sutoh Y."/>
            <person name="Kasahara M."/>
            <person name="Hoon S."/>
            <person name="Gangu V."/>
            <person name="Roy S.W."/>
            <person name="Irimia M."/>
            <person name="Korzh V."/>
            <person name="Kondrychyn I."/>
            <person name="Lim Z.W."/>
            <person name="Tay B.H."/>
            <person name="Tohari S."/>
            <person name="Kong K.W."/>
            <person name="Ho S."/>
            <person name="Lorente-Galdos B."/>
            <person name="Quilez J."/>
            <person name="Marques-Bonet T."/>
            <person name="Raney B.J."/>
            <person name="Ingham P.W."/>
            <person name="Tay A."/>
            <person name="Hillier L.W."/>
            <person name="Minx P."/>
            <person name="Boehm T."/>
            <person name="Wilson R.K."/>
            <person name="Brenner S."/>
            <person name="Warren W.C."/>
        </authorList>
    </citation>
    <scope>NUCLEOTIDE SEQUENCE [LARGE SCALE GENOMIC DNA]</scope>
</reference>
<dbReference type="GO" id="GO:0005615">
    <property type="term" value="C:extracellular space"/>
    <property type="evidence" value="ECO:0007669"/>
    <property type="project" value="TreeGrafter"/>
</dbReference>
<dbReference type="Pfam" id="PF00688">
    <property type="entry name" value="TGFb_propeptide"/>
    <property type="match status" value="1"/>
</dbReference>
<dbReference type="InterPro" id="IPR017948">
    <property type="entry name" value="TGFb_CS"/>
</dbReference>
<proteinExistence type="inferred from homology"/>
<reference evidence="12" key="2">
    <citation type="journal article" date="2007" name="PLoS Biol.">
        <title>Survey sequencing and comparative analysis of the elephant shark (Callorhinchus milii) genome.</title>
        <authorList>
            <person name="Venkatesh B."/>
            <person name="Kirkness E.F."/>
            <person name="Loh Y.H."/>
            <person name="Halpern A.L."/>
            <person name="Lee A.P."/>
            <person name="Johnson J."/>
            <person name="Dandona N."/>
            <person name="Viswanathan L.D."/>
            <person name="Tay A."/>
            <person name="Venter J.C."/>
            <person name="Strausberg R.L."/>
            <person name="Brenner S."/>
        </authorList>
    </citation>
    <scope>NUCLEOTIDE SEQUENCE [LARGE SCALE GENOMIC DNA]</scope>
</reference>
<keyword evidence="4" id="KW-0732">Signal</keyword>
<dbReference type="GO" id="GO:0005125">
    <property type="term" value="F:cytokine activity"/>
    <property type="evidence" value="ECO:0007669"/>
    <property type="project" value="TreeGrafter"/>
</dbReference>